<dbReference type="Gene3D" id="3.90.550.10">
    <property type="entry name" value="Spore Coat Polysaccharide Biosynthesis Protein SpsA, Chain A"/>
    <property type="match status" value="1"/>
</dbReference>
<proteinExistence type="predicted"/>
<evidence type="ECO:0000313" key="3">
    <source>
        <dbReference type="Proteomes" id="UP000187464"/>
    </source>
</evidence>
<dbReference type="InterPro" id="IPR001173">
    <property type="entry name" value="Glyco_trans_2-like"/>
</dbReference>
<dbReference type="Proteomes" id="UP000187464">
    <property type="component" value="Chromosome I"/>
</dbReference>
<keyword evidence="3" id="KW-1185">Reference proteome</keyword>
<evidence type="ECO:0000313" key="2">
    <source>
        <dbReference type="EMBL" id="SCD20517.1"/>
    </source>
</evidence>
<dbReference type="InterPro" id="IPR029044">
    <property type="entry name" value="Nucleotide-diphossugar_trans"/>
</dbReference>
<dbReference type="EMBL" id="LT605205">
    <property type="protein sequence ID" value="SCD20517.1"/>
    <property type="molecule type" value="Genomic_DNA"/>
</dbReference>
<protein>
    <submittedName>
        <fullName evidence="2">WfgS and WfeV</fullName>
    </submittedName>
</protein>
<dbReference type="STRING" id="1642647.PSM36_1698"/>
<name>A0A1R3T7E6_9BACT</name>
<reference evidence="2 3" key="1">
    <citation type="submission" date="2016-08" db="EMBL/GenBank/DDBJ databases">
        <authorList>
            <person name="Seilhamer J.J."/>
        </authorList>
    </citation>
    <scope>NUCLEOTIDE SEQUENCE [LARGE SCALE GENOMIC DNA]</scope>
    <source>
        <strain evidence="2">M3/6</strain>
    </source>
</reference>
<dbReference type="SUPFAM" id="SSF53448">
    <property type="entry name" value="Nucleotide-diphospho-sugar transferases"/>
    <property type="match status" value="1"/>
</dbReference>
<dbReference type="KEGG" id="psac:PSM36_1698"/>
<organism evidence="2 3">
    <name type="scientific">Proteiniphilum saccharofermentans</name>
    <dbReference type="NCBI Taxonomy" id="1642647"/>
    <lineage>
        <taxon>Bacteria</taxon>
        <taxon>Pseudomonadati</taxon>
        <taxon>Bacteroidota</taxon>
        <taxon>Bacteroidia</taxon>
        <taxon>Bacteroidales</taxon>
        <taxon>Dysgonomonadaceae</taxon>
        <taxon>Proteiniphilum</taxon>
    </lineage>
</organism>
<dbReference type="PANTHER" id="PTHR43685:SF2">
    <property type="entry name" value="GLYCOSYLTRANSFERASE 2-LIKE DOMAIN-CONTAINING PROTEIN"/>
    <property type="match status" value="1"/>
</dbReference>
<dbReference type="AlphaFoldDB" id="A0A1R3T7E6"/>
<gene>
    <name evidence="2" type="ORF">PSM36_1698</name>
</gene>
<feature type="domain" description="Glycosyltransferase 2-like" evidence="1">
    <location>
        <begin position="12"/>
        <end position="139"/>
    </location>
</feature>
<sequence length="307" mass="35687">MLMKVTDNPLVSVIIITYNSSRYVIEALESVKAQTWGNLELIVSDDGSRDQTVQLCADWIVENKDRFSTTKLITVPRNTGISANCNRGVRASVGDWIKVISGDDILIDSAIDDNLTYTRQFPEASFIASDVREIDENGVLIRDKVLNEGLIHFSSLPTAEKQMKTYSRWPVFLNTPTFFCKREMIGKGMFLDEEFKIYEDMVMVIRALEEGYRLHYMEKPTVAYRVHSNATSRSPKLDEIRKKEGFKVFKKYLTRHLSVFNPLDLSGYYENWLRFRYKGINGYNGRRFLRKLSLNYWYMKANGVKHY</sequence>
<accession>A0A1R3T7E6</accession>
<dbReference type="InterPro" id="IPR050834">
    <property type="entry name" value="Glycosyltransf_2"/>
</dbReference>
<dbReference type="PANTHER" id="PTHR43685">
    <property type="entry name" value="GLYCOSYLTRANSFERASE"/>
    <property type="match status" value="1"/>
</dbReference>
<dbReference type="Pfam" id="PF00535">
    <property type="entry name" value="Glycos_transf_2"/>
    <property type="match status" value="1"/>
</dbReference>
<evidence type="ECO:0000259" key="1">
    <source>
        <dbReference type="Pfam" id="PF00535"/>
    </source>
</evidence>